<dbReference type="PROSITE" id="PS00109">
    <property type="entry name" value="PROTEIN_KINASE_TYR"/>
    <property type="match status" value="1"/>
</dbReference>
<keyword evidence="5 13" id="KW-0418">Kinase</keyword>
<evidence type="ECO:0000256" key="9">
    <source>
        <dbReference type="ARBA" id="ARBA00051245"/>
    </source>
</evidence>
<keyword evidence="3 13" id="KW-0808">Transferase</keyword>
<evidence type="ECO:0000256" key="7">
    <source>
        <dbReference type="ARBA" id="ARBA00022999"/>
    </source>
</evidence>
<dbReference type="Proteomes" id="UP000078046">
    <property type="component" value="Unassembled WGS sequence"/>
</dbReference>
<dbReference type="InterPro" id="IPR036028">
    <property type="entry name" value="SH3-like_dom_sf"/>
</dbReference>
<name>A0A177B9X9_9BILA</name>
<keyword evidence="18" id="KW-1185">Reference proteome</keyword>
<dbReference type="SMART" id="SM00219">
    <property type="entry name" value="TyrKc"/>
    <property type="match status" value="1"/>
</dbReference>
<dbReference type="InterPro" id="IPR020635">
    <property type="entry name" value="Tyr_kinase_cat_dom"/>
</dbReference>
<dbReference type="GO" id="GO:0005524">
    <property type="term" value="F:ATP binding"/>
    <property type="evidence" value="ECO:0007669"/>
    <property type="project" value="UniProtKB-UniRule"/>
</dbReference>
<accession>A0A177B9X9</accession>
<dbReference type="SMART" id="SM00252">
    <property type="entry name" value="SH2"/>
    <property type="match status" value="1"/>
</dbReference>
<feature type="domain" description="Protein kinase" evidence="16">
    <location>
        <begin position="314"/>
        <end position="579"/>
    </location>
</feature>
<dbReference type="SUPFAM" id="SSF55550">
    <property type="entry name" value="SH2 domain"/>
    <property type="match status" value="1"/>
</dbReference>
<dbReference type="InterPro" id="IPR000980">
    <property type="entry name" value="SH2"/>
</dbReference>
<evidence type="ECO:0000256" key="4">
    <source>
        <dbReference type="ARBA" id="ARBA00022741"/>
    </source>
</evidence>
<evidence type="ECO:0000256" key="13">
    <source>
        <dbReference type="RuleBase" id="RU362096"/>
    </source>
</evidence>
<keyword evidence="1 11" id="KW-0728">SH3 domain</keyword>
<comment type="catalytic activity">
    <reaction evidence="9 13">
        <text>L-tyrosyl-[protein] + ATP = O-phospho-L-tyrosyl-[protein] + ADP + H(+)</text>
        <dbReference type="Rhea" id="RHEA:10596"/>
        <dbReference type="Rhea" id="RHEA-COMP:10136"/>
        <dbReference type="Rhea" id="RHEA-COMP:20101"/>
        <dbReference type="ChEBI" id="CHEBI:15378"/>
        <dbReference type="ChEBI" id="CHEBI:30616"/>
        <dbReference type="ChEBI" id="CHEBI:46858"/>
        <dbReference type="ChEBI" id="CHEBI:61978"/>
        <dbReference type="ChEBI" id="CHEBI:456216"/>
        <dbReference type="EC" id="2.7.10.2"/>
    </reaction>
</comment>
<keyword evidence="8 13" id="KW-0829">Tyrosine-protein kinase</keyword>
<dbReference type="InterPro" id="IPR017441">
    <property type="entry name" value="Protein_kinase_ATP_BS"/>
</dbReference>
<dbReference type="InterPro" id="IPR008266">
    <property type="entry name" value="Tyr_kinase_AS"/>
</dbReference>
<dbReference type="InterPro" id="IPR001245">
    <property type="entry name" value="Ser-Thr/Tyr_kinase_cat_dom"/>
</dbReference>
<dbReference type="PROSITE" id="PS50002">
    <property type="entry name" value="SH3"/>
    <property type="match status" value="1"/>
</dbReference>
<keyword evidence="7 10" id="KW-0727">SH2 domain</keyword>
<dbReference type="PRINTS" id="PR00401">
    <property type="entry name" value="SH2DOMAIN"/>
</dbReference>
<evidence type="ECO:0000256" key="8">
    <source>
        <dbReference type="ARBA" id="ARBA00023137"/>
    </source>
</evidence>
<evidence type="ECO:0000256" key="6">
    <source>
        <dbReference type="ARBA" id="ARBA00022840"/>
    </source>
</evidence>
<dbReference type="Pfam" id="PF00018">
    <property type="entry name" value="SH3_1"/>
    <property type="match status" value="1"/>
</dbReference>
<dbReference type="Gene3D" id="1.10.510.10">
    <property type="entry name" value="Transferase(Phosphotransferase) domain 1"/>
    <property type="match status" value="1"/>
</dbReference>
<comment type="similarity">
    <text evidence="13">Belongs to the protein kinase superfamily. Tyr protein kinase family.</text>
</comment>
<dbReference type="OrthoDB" id="4062651at2759"/>
<dbReference type="CDD" id="cd11845">
    <property type="entry name" value="SH3_Src_like"/>
    <property type="match status" value="1"/>
</dbReference>
<dbReference type="InterPro" id="IPR011009">
    <property type="entry name" value="Kinase-like_dom_sf"/>
</dbReference>
<dbReference type="Pfam" id="PF07714">
    <property type="entry name" value="PK_Tyr_Ser-Thr"/>
    <property type="match status" value="1"/>
</dbReference>
<evidence type="ECO:0000259" key="14">
    <source>
        <dbReference type="PROSITE" id="PS50001"/>
    </source>
</evidence>
<feature type="binding site" evidence="12">
    <location>
        <position position="342"/>
    </location>
    <ligand>
        <name>ATP</name>
        <dbReference type="ChEBI" id="CHEBI:30616"/>
    </ligand>
</feature>
<dbReference type="SUPFAM" id="SSF50044">
    <property type="entry name" value="SH3-domain"/>
    <property type="match status" value="1"/>
</dbReference>
<evidence type="ECO:0000256" key="12">
    <source>
        <dbReference type="PROSITE-ProRule" id="PRU10141"/>
    </source>
</evidence>
<evidence type="ECO:0000256" key="1">
    <source>
        <dbReference type="ARBA" id="ARBA00022443"/>
    </source>
</evidence>
<feature type="domain" description="SH2" evidence="14">
    <location>
        <begin position="169"/>
        <end position="295"/>
    </location>
</feature>
<dbReference type="PRINTS" id="PR00109">
    <property type="entry name" value="TYRKINASE"/>
</dbReference>
<dbReference type="EC" id="2.7.10.2" evidence="13"/>
<dbReference type="GO" id="GO:0004715">
    <property type="term" value="F:non-membrane spanning protein tyrosine kinase activity"/>
    <property type="evidence" value="ECO:0007669"/>
    <property type="project" value="UniProtKB-EC"/>
</dbReference>
<dbReference type="FunFam" id="1.10.510.10:FF:000399">
    <property type="entry name" value="Tyrosine-protein kinase"/>
    <property type="match status" value="1"/>
</dbReference>
<evidence type="ECO:0000256" key="11">
    <source>
        <dbReference type="PROSITE-ProRule" id="PRU00192"/>
    </source>
</evidence>
<evidence type="ECO:0000313" key="17">
    <source>
        <dbReference type="EMBL" id="OAF71046.1"/>
    </source>
</evidence>
<evidence type="ECO:0000313" key="18">
    <source>
        <dbReference type="Proteomes" id="UP000078046"/>
    </source>
</evidence>
<evidence type="ECO:0000256" key="10">
    <source>
        <dbReference type="PROSITE-ProRule" id="PRU00191"/>
    </source>
</evidence>
<protein>
    <recommendedName>
        <fullName evidence="13">Tyrosine-protein kinase</fullName>
        <ecNumber evidence="13">2.7.10.2</ecNumber>
    </recommendedName>
</protein>
<dbReference type="PANTHER" id="PTHR24418">
    <property type="entry name" value="TYROSINE-PROTEIN KINASE"/>
    <property type="match status" value="1"/>
</dbReference>
<evidence type="ECO:0000256" key="5">
    <source>
        <dbReference type="ARBA" id="ARBA00022777"/>
    </source>
</evidence>
<dbReference type="PRINTS" id="PR00452">
    <property type="entry name" value="SH3DOMAIN"/>
</dbReference>
<dbReference type="FunFam" id="3.30.200.20:FF:000053">
    <property type="entry name" value="Tyrosine-protein kinase"/>
    <property type="match status" value="1"/>
</dbReference>
<comment type="caution">
    <text evidence="17">The sequence shown here is derived from an EMBL/GenBank/DDBJ whole genome shotgun (WGS) entry which is preliminary data.</text>
</comment>
<dbReference type="InterPro" id="IPR001452">
    <property type="entry name" value="SH3_domain"/>
</dbReference>
<dbReference type="Gene3D" id="3.30.505.10">
    <property type="entry name" value="SH2 domain"/>
    <property type="match status" value="1"/>
</dbReference>
<dbReference type="Gene3D" id="2.30.30.40">
    <property type="entry name" value="SH3 Domains"/>
    <property type="match status" value="1"/>
</dbReference>
<proteinExistence type="inferred from homology"/>
<feature type="domain" description="SH3" evidence="15">
    <location>
        <begin position="130"/>
        <end position="194"/>
    </location>
</feature>
<evidence type="ECO:0000259" key="15">
    <source>
        <dbReference type="PROSITE" id="PS50002"/>
    </source>
</evidence>
<evidence type="ECO:0000259" key="16">
    <source>
        <dbReference type="PROSITE" id="PS50011"/>
    </source>
</evidence>
<keyword evidence="2" id="KW-0597">Phosphoprotein</keyword>
<dbReference type="PROSITE" id="PS50001">
    <property type="entry name" value="SH2"/>
    <property type="match status" value="1"/>
</dbReference>
<reference evidence="17 18" key="1">
    <citation type="submission" date="2016-04" db="EMBL/GenBank/DDBJ databases">
        <title>The genome of Intoshia linei affirms orthonectids as highly simplified spiralians.</title>
        <authorList>
            <person name="Mikhailov K.V."/>
            <person name="Slusarev G.S."/>
            <person name="Nikitin M.A."/>
            <person name="Logacheva M.D."/>
            <person name="Penin A."/>
            <person name="Aleoshin V."/>
            <person name="Panchin Y.V."/>
        </authorList>
    </citation>
    <scope>NUCLEOTIDE SEQUENCE [LARGE SCALE GENOMIC DNA]</scope>
    <source>
        <strain evidence="17">Intl2013</strain>
        <tissue evidence="17">Whole animal</tissue>
    </source>
</reference>
<dbReference type="PROSITE" id="PS50011">
    <property type="entry name" value="PROTEIN_KINASE_DOM"/>
    <property type="match status" value="1"/>
</dbReference>
<gene>
    <name evidence="17" type="ORF">A3Q56_01221</name>
</gene>
<dbReference type="InterPro" id="IPR050198">
    <property type="entry name" value="Non-receptor_tyrosine_kinases"/>
</dbReference>
<dbReference type="SMART" id="SM00326">
    <property type="entry name" value="SH3"/>
    <property type="match status" value="1"/>
</dbReference>
<dbReference type="InterPro" id="IPR000719">
    <property type="entry name" value="Prot_kinase_dom"/>
</dbReference>
<dbReference type="Gene3D" id="3.30.200.20">
    <property type="entry name" value="Phosphorylase Kinase, domain 1"/>
    <property type="match status" value="1"/>
</dbReference>
<dbReference type="InterPro" id="IPR036860">
    <property type="entry name" value="SH2_dom_sf"/>
</dbReference>
<dbReference type="AlphaFoldDB" id="A0A177B9X9"/>
<dbReference type="Pfam" id="PF00017">
    <property type="entry name" value="SH2"/>
    <property type="match status" value="1"/>
</dbReference>
<evidence type="ECO:0000256" key="3">
    <source>
        <dbReference type="ARBA" id="ARBA00022679"/>
    </source>
</evidence>
<dbReference type="EMBL" id="LWCA01000085">
    <property type="protein sequence ID" value="OAF71046.1"/>
    <property type="molecule type" value="Genomic_DNA"/>
</dbReference>
<evidence type="ECO:0000256" key="2">
    <source>
        <dbReference type="ARBA" id="ARBA00022553"/>
    </source>
</evidence>
<keyword evidence="4 12" id="KW-0547">Nucleotide-binding</keyword>
<sequence length="594" mass="68615">MGECFSLYYKKKTCDSNFDNSYIVKNTKNDLNFEKENSRGSYSKTDRRCMPAQISNSINSNYSAQFASNAFKNSFCKRNRIKNSYGSDINSRNSFMINANSNHKESCQPTYIAQDFDRVNNESHMYNGNKDVIIVRALYDYQARHDEDLSFRKGDIMEIVGDTENCDWWYARRLNSLNSLCGFIPSNYVKKHDDNPESQEWWFNVDRREADKFLLQPTCSRGTFLVRLSSDNRSWVLSVLDEDETRISTRHYRIRRMENGGCYISSRKTFPSLNHLIKYYSNNSDGLCSRLTICCTQSPDPLPFKDIEVDRKLITLQTKLGEGNFGEVWSGFWRDSVKVAVKMMKQGGSMTSQAFLHEAAIMHKLRHRNLVQLMGVCSIVEPLYIIQELMPHGSLLAYLRDEKRGRNLSLTQMIDIAAQVANGMSYLEERNYVHRDLRAANILIGDNLVAKVADFGLARLMNKVLENGQTDDDVYIANETTKFPIKWTAPEAALERRFSVKSDVWSFGILIYEIMTFGRIPYPGMSGAETLAKIENGYRMPNPSSDETEFPESLYEIVIKTWDRNAEVRPTFSFLHSFLDDYFICTEANYRESI</sequence>
<dbReference type="PROSITE" id="PS00107">
    <property type="entry name" value="PROTEIN_KINASE_ATP"/>
    <property type="match status" value="1"/>
</dbReference>
<organism evidence="17 18">
    <name type="scientific">Intoshia linei</name>
    <dbReference type="NCBI Taxonomy" id="1819745"/>
    <lineage>
        <taxon>Eukaryota</taxon>
        <taxon>Metazoa</taxon>
        <taxon>Spiralia</taxon>
        <taxon>Lophotrochozoa</taxon>
        <taxon>Mesozoa</taxon>
        <taxon>Orthonectida</taxon>
        <taxon>Rhopaluridae</taxon>
        <taxon>Intoshia</taxon>
    </lineage>
</organism>
<keyword evidence="6 12" id="KW-0067">ATP-binding</keyword>
<dbReference type="SUPFAM" id="SSF56112">
    <property type="entry name" value="Protein kinase-like (PK-like)"/>
    <property type="match status" value="1"/>
</dbReference>